<reference evidence="1 2" key="1">
    <citation type="journal article" date="2018" name="Sci. Rep.">
        <title>Genomic signatures of local adaptation to the degree of environmental predictability in rotifers.</title>
        <authorList>
            <person name="Franch-Gras L."/>
            <person name="Hahn C."/>
            <person name="Garcia-Roger E.M."/>
            <person name="Carmona M.J."/>
            <person name="Serra M."/>
            <person name="Gomez A."/>
        </authorList>
    </citation>
    <scope>NUCLEOTIDE SEQUENCE [LARGE SCALE GENOMIC DNA]</scope>
    <source>
        <strain evidence="1">HYR1</strain>
    </source>
</reference>
<dbReference type="AlphaFoldDB" id="A0A3M7T4D4"/>
<protein>
    <submittedName>
        <fullName evidence="1">Uncharacterized protein</fullName>
    </submittedName>
</protein>
<dbReference type="Proteomes" id="UP000276133">
    <property type="component" value="Unassembled WGS sequence"/>
</dbReference>
<evidence type="ECO:0000313" key="2">
    <source>
        <dbReference type="Proteomes" id="UP000276133"/>
    </source>
</evidence>
<name>A0A3M7T4D4_BRAPC</name>
<proteinExistence type="predicted"/>
<keyword evidence="2" id="KW-1185">Reference proteome</keyword>
<dbReference type="EMBL" id="REGN01000318">
    <property type="protein sequence ID" value="RNA42797.1"/>
    <property type="molecule type" value="Genomic_DNA"/>
</dbReference>
<accession>A0A3M7T4D4</accession>
<gene>
    <name evidence="1" type="ORF">BpHYR1_029176</name>
</gene>
<organism evidence="1 2">
    <name type="scientific">Brachionus plicatilis</name>
    <name type="common">Marine rotifer</name>
    <name type="synonym">Brachionus muelleri</name>
    <dbReference type="NCBI Taxonomy" id="10195"/>
    <lineage>
        <taxon>Eukaryota</taxon>
        <taxon>Metazoa</taxon>
        <taxon>Spiralia</taxon>
        <taxon>Gnathifera</taxon>
        <taxon>Rotifera</taxon>
        <taxon>Eurotatoria</taxon>
        <taxon>Monogononta</taxon>
        <taxon>Pseudotrocha</taxon>
        <taxon>Ploima</taxon>
        <taxon>Brachionidae</taxon>
        <taxon>Brachionus</taxon>
    </lineage>
</organism>
<evidence type="ECO:0000313" key="1">
    <source>
        <dbReference type="EMBL" id="RNA42797.1"/>
    </source>
</evidence>
<sequence>MRYGIDERVEVEGGQVGIFGFDEDHVGRVVPGQVDFEGIGVVQVGKGDAVLGADGLANDDLVNVVELVPVLFVGIDVFDERLKFWTARYRDIERLGRKKRLQVEQVEVVVVEQVGEQLVAQPIQIGEHGQRQVPAAVRGAVDAEFGAL</sequence>
<comment type="caution">
    <text evidence="1">The sequence shown here is derived from an EMBL/GenBank/DDBJ whole genome shotgun (WGS) entry which is preliminary data.</text>
</comment>